<organism evidence="1 2">
    <name type="scientific">Spraguea lophii (strain 42_110)</name>
    <name type="common">Microsporidian parasite</name>
    <dbReference type="NCBI Taxonomy" id="1358809"/>
    <lineage>
        <taxon>Eukaryota</taxon>
        <taxon>Fungi</taxon>
        <taxon>Fungi incertae sedis</taxon>
        <taxon>Microsporidia</taxon>
        <taxon>Spragueidae</taxon>
        <taxon>Spraguea</taxon>
    </lineage>
</organism>
<comment type="caution">
    <text evidence="1">The sequence shown here is derived from an EMBL/GenBank/DDBJ whole genome shotgun (WGS) entry which is preliminary data.</text>
</comment>
<name>S7W7J4_SPRLO</name>
<dbReference type="VEuPathDB" id="MicrosporidiaDB:SLOPH_2567"/>
<protein>
    <submittedName>
        <fullName evidence="1">Uncharacterized protein</fullName>
    </submittedName>
</protein>
<dbReference type="InParanoid" id="S7W7J4"/>
<dbReference type="HOGENOM" id="CLU_1143166_0_0_1"/>
<gene>
    <name evidence="1" type="ORF">SLOPH_2567</name>
</gene>
<evidence type="ECO:0000313" key="1">
    <source>
        <dbReference type="EMBL" id="EPR78835.1"/>
    </source>
</evidence>
<sequence length="243" mass="29345">MKFEETLSKFKQLVSEKNDIKTELKSIDKTLRPYEIIEEIEKHKSNLKNLDCKQLLFVLEELEYSQSYFDKGNDENIKNKIKTLKELIVKFIIKEIMNEIKQNSISISGNTTIRKALMIFNDLQYFEINFLRIRKIEINRNILCLQDKILHHIVELLKREIFLYFSIFRDEKIFELFLTSIFKSLLPSVNKAELCKLREQYKNKKLENENIEYLIKNMNTDDNLQKIAELYFYTFVKNFIRNE</sequence>
<reference evidence="2" key="1">
    <citation type="journal article" date="2013" name="PLoS Genet.">
        <title>The genome of Spraguea lophii and the basis of host-microsporidian interactions.</title>
        <authorList>
            <person name="Campbell S.E."/>
            <person name="Williams T.A."/>
            <person name="Yousuf A."/>
            <person name="Soanes D.M."/>
            <person name="Paszkiewicz K.H."/>
            <person name="Williams B.A.P."/>
        </authorList>
    </citation>
    <scope>NUCLEOTIDE SEQUENCE [LARGE SCALE GENOMIC DNA]</scope>
    <source>
        <strain evidence="2">42_110</strain>
    </source>
</reference>
<evidence type="ECO:0000313" key="2">
    <source>
        <dbReference type="Proteomes" id="UP000014978"/>
    </source>
</evidence>
<dbReference type="AlphaFoldDB" id="S7W7J4"/>
<dbReference type="EMBL" id="ATCN01000537">
    <property type="protein sequence ID" value="EPR78835.1"/>
    <property type="molecule type" value="Genomic_DNA"/>
</dbReference>
<dbReference type="Proteomes" id="UP000014978">
    <property type="component" value="Unassembled WGS sequence"/>
</dbReference>
<feature type="non-terminal residue" evidence="1">
    <location>
        <position position="243"/>
    </location>
</feature>
<proteinExistence type="predicted"/>
<keyword evidence="2" id="KW-1185">Reference proteome</keyword>
<accession>S7W7J4</accession>